<evidence type="ECO:0000256" key="6">
    <source>
        <dbReference type="ARBA" id="ARBA00048073"/>
    </source>
</evidence>
<keyword evidence="7" id="KW-1185">Reference proteome</keyword>
<dbReference type="EC" id="4.3.2.7" evidence="2"/>
<dbReference type="Proteomes" id="UP000694845">
    <property type="component" value="Unplaced"/>
</dbReference>
<dbReference type="CTD" id="494143"/>
<dbReference type="PANTHER" id="PTHR12192:SF2">
    <property type="entry name" value="GLUTATHIONE-SPECIFIC GAMMA-GLUTAMYLCYCLOTRANSFERASE 2"/>
    <property type="match status" value="1"/>
</dbReference>
<dbReference type="Gene3D" id="3.10.490.10">
    <property type="entry name" value="Gamma-glutamyl cyclotransferase-like"/>
    <property type="match status" value="1"/>
</dbReference>
<dbReference type="Pfam" id="PF04752">
    <property type="entry name" value="ChaC"/>
    <property type="match status" value="1"/>
</dbReference>
<sequence length="186" mass="21189">MWVFGYGSLIWKVNFPFEQKVAGYIEGYARRFWQGSTDHRGYPGKPGRVVTLVPDPKETVWGIAYKVAEEDEPSVREYLDFREKGGYTLTSVTFHPRDTYKHQPFDVMIYIATPDNKNFLGPASMEVIAQQIFLSVGPSGKNIEYLLNLAEAVRSLLPEAADQHLFELEKLVRLLTEGQTLEKNGL</sequence>
<dbReference type="PANTHER" id="PTHR12192">
    <property type="entry name" value="CATION TRANSPORT PROTEIN CHAC-RELATED"/>
    <property type="match status" value="1"/>
</dbReference>
<dbReference type="GO" id="GO:0006751">
    <property type="term" value="P:glutathione catabolic process"/>
    <property type="evidence" value="ECO:0007669"/>
    <property type="project" value="InterPro"/>
</dbReference>
<comment type="catalytic activity">
    <reaction evidence="6">
        <text>glutathione = L-cysteinylglycine + 5-oxo-L-proline</text>
        <dbReference type="Rhea" id="RHEA:47724"/>
        <dbReference type="ChEBI" id="CHEBI:57925"/>
        <dbReference type="ChEBI" id="CHEBI:58402"/>
        <dbReference type="ChEBI" id="CHEBI:61694"/>
        <dbReference type="EC" id="4.3.2.7"/>
    </reaction>
</comment>
<organism evidence="7 8">
    <name type="scientific">Acanthaster planci</name>
    <name type="common">Crown-of-thorns starfish</name>
    <dbReference type="NCBI Taxonomy" id="133434"/>
    <lineage>
        <taxon>Eukaryota</taxon>
        <taxon>Metazoa</taxon>
        <taxon>Echinodermata</taxon>
        <taxon>Eleutherozoa</taxon>
        <taxon>Asterozoa</taxon>
        <taxon>Asteroidea</taxon>
        <taxon>Valvatacea</taxon>
        <taxon>Valvatida</taxon>
        <taxon>Acanthasteridae</taxon>
        <taxon>Acanthaster</taxon>
    </lineage>
</organism>
<accession>A0A8B7XSA1</accession>
<dbReference type="CDD" id="cd06661">
    <property type="entry name" value="GGCT_like"/>
    <property type="match status" value="1"/>
</dbReference>
<dbReference type="AlphaFoldDB" id="A0A8B7XSA1"/>
<dbReference type="KEGG" id="aplc:110975169"/>
<dbReference type="GeneID" id="110975169"/>
<dbReference type="InterPro" id="IPR036568">
    <property type="entry name" value="GGCT-like_sf"/>
</dbReference>
<dbReference type="InterPro" id="IPR006840">
    <property type="entry name" value="ChaC"/>
</dbReference>
<reference evidence="8" key="1">
    <citation type="submission" date="2025-08" db="UniProtKB">
        <authorList>
            <consortium name="RefSeq"/>
        </authorList>
    </citation>
    <scope>IDENTIFICATION</scope>
</reference>
<evidence type="ECO:0000313" key="8">
    <source>
        <dbReference type="RefSeq" id="XP_022083072.1"/>
    </source>
</evidence>
<name>A0A8B7XSA1_ACAPL</name>
<comment type="similarity">
    <text evidence="1">Belongs to the gamma-glutamylcyclotransferase family. ChaC subfamily.</text>
</comment>
<evidence type="ECO:0000256" key="2">
    <source>
        <dbReference type="ARBA" id="ARBA00012344"/>
    </source>
</evidence>
<protein>
    <recommendedName>
        <fullName evidence="2">glutathione-specific gamma-glutamylcyclotransferase</fullName>
        <ecNumber evidence="2">4.3.2.7</ecNumber>
    </recommendedName>
    <alternativeName>
        <fullName evidence="4">Cation transport regulator-like protein 2</fullName>
    </alternativeName>
</protein>
<dbReference type="OMA" id="DHREKDG"/>
<dbReference type="GO" id="GO:0061928">
    <property type="term" value="F:glutathione specific gamma-glutamylcyclotransferase activity"/>
    <property type="evidence" value="ECO:0007669"/>
    <property type="project" value="UniProtKB-EC"/>
</dbReference>
<evidence type="ECO:0000313" key="7">
    <source>
        <dbReference type="Proteomes" id="UP000694845"/>
    </source>
</evidence>
<keyword evidence="3" id="KW-0456">Lyase</keyword>
<dbReference type="FunFam" id="3.10.490.10:FF:000003">
    <property type="entry name" value="Gamma-glutamylcyclotransferase"/>
    <property type="match status" value="1"/>
</dbReference>
<evidence type="ECO:0000256" key="5">
    <source>
        <dbReference type="ARBA" id="ARBA00045227"/>
    </source>
</evidence>
<dbReference type="GO" id="GO:0005737">
    <property type="term" value="C:cytoplasm"/>
    <property type="evidence" value="ECO:0007669"/>
    <property type="project" value="TreeGrafter"/>
</dbReference>
<proteinExistence type="inferred from homology"/>
<comment type="function">
    <text evidence="5">Catalyzes the cleavage of glutathione into 5-oxo-L-proline and a Cys-Gly dipeptide. Acts specifically on glutathione, but not on other gamma-glutamyl peptides.</text>
</comment>
<gene>
    <name evidence="8" type="primary">LOC110975169</name>
</gene>
<evidence type="ECO:0000256" key="3">
    <source>
        <dbReference type="ARBA" id="ARBA00023239"/>
    </source>
</evidence>
<dbReference type="RefSeq" id="XP_022083072.1">
    <property type="nucleotide sequence ID" value="XM_022227380.1"/>
</dbReference>
<dbReference type="InterPro" id="IPR013024">
    <property type="entry name" value="GGCT-like"/>
</dbReference>
<dbReference type="OrthoDB" id="1933483at2759"/>
<evidence type="ECO:0000256" key="1">
    <source>
        <dbReference type="ARBA" id="ARBA00009662"/>
    </source>
</evidence>
<evidence type="ECO:0000256" key="4">
    <source>
        <dbReference type="ARBA" id="ARBA00043195"/>
    </source>
</evidence>
<dbReference type="SUPFAM" id="SSF110857">
    <property type="entry name" value="Gamma-glutamyl cyclotransferase-like"/>
    <property type="match status" value="1"/>
</dbReference>